<reference evidence="2 3" key="1">
    <citation type="submission" date="2020-08" db="EMBL/GenBank/DDBJ databases">
        <title>Putative novel bacterial strains isolated from necrotic wheat leaf tissues caused by Xanthomonas translucens.</title>
        <authorList>
            <person name="Tambong J.T."/>
        </authorList>
    </citation>
    <scope>NUCLEOTIDE SEQUENCE [LARGE SCALE GENOMIC DNA]</scope>
    <source>
        <strain evidence="3">DOAB 1063</strain>
    </source>
</reference>
<feature type="signal peptide" evidence="1">
    <location>
        <begin position="1"/>
        <end position="23"/>
    </location>
</feature>
<dbReference type="EMBL" id="JACONT010000004">
    <property type="protein sequence ID" value="MBC3940670.1"/>
    <property type="molecule type" value="Genomic_DNA"/>
</dbReference>
<sequence>MNVKGVIRTLMAGTAAVVSIGIAAETASAQAPGPAGTAAGTTVTNTAQASYSVNGVQQSVASNAVSFVVDRKVNLTVTTNQPANTEVAIGQTAAVTTFRVTNNTNGTQDFVLTASQLPIQNLFAGDNFDVTNVKVFVDSNTNGTYDPGVDIGTYIDELAADQSAVVFIVGDVPNVQSASLAGITLIAQVAAGGSATVQGAPLAPSVALNDDAVVDVVFADNDSDGLGPDIANNGQGRASLAYEITTRDVALRVDKTQIVVSDPVSGLVAPKAIPGAVVQYCLTVSNGTLLTPANNVNLTDLVPANTTYQPGSIVIGVPGVQPICTVAGFVANDDGTPIAGTTFTGGYDSTARRVTATIPTLLGGTAVAASFRVTIN</sequence>
<organism evidence="2 3">
    <name type="scientific">Sphingomonas albertensis</name>
    <dbReference type="NCBI Taxonomy" id="2762591"/>
    <lineage>
        <taxon>Bacteria</taxon>
        <taxon>Pseudomonadati</taxon>
        <taxon>Pseudomonadota</taxon>
        <taxon>Alphaproteobacteria</taxon>
        <taxon>Sphingomonadales</taxon>
        <taxon>Sphingomonadaceae</taxon>
        <taxon>Sphingomonas</taxon>
    </lineage>
</organism>
<evidence type="ECO:0000313" key="2">
    <source>
        <dbReference type="EMBL" id="MBC3940670.1"/>
    </source>
</evidence>
<comment type="caution">
    <text evidence="2">The sequence shown here is derived from an EMBL/GenBank/DDBJ whole genome shotgun (WGS) entry which is preliminary data.</text>
</comment>
<protein>
    <recommendedName>
        <fullName evidence="4">DUF11 domain-containing protein</fullName>
    </recommendedName>
</protein>
<dbReference type="InterPro" id="IPR047589">
    <property type="entry name" value="DUF11_rpt"/>
</dbReference>
<evidence type="ECO:0000313" key="3">
    <source>
        <dbReference type="Proteomes" id="UP000597613"/>
    </source>
</evidence>
<name>A0ABR7AJQ1_9SPHN</name>
<evidence type="ECO:0008006" key="4">
    <source>
        <dbReference type="Google" id="ProtNLM"/>
    </source>
</evidence>
<keyword evidence="3" id="KW-1185">Reference proteome</keyword>
<dbReference type="NCBIfam" id="TIGR01451">
    <property type="entry name" value="B_ant_repeat"/>
    <property type="match status" value="1"/>
</dbReference>
<feature type="chain" id="PRO_5047054621" description="DUF11 domain-containing protein" evidence="1">
    <location>
        <begin position="24"/>
        <end position="376"/>
    </location>
</feature>
<accession>A0ABR7AJQ1</accession>
<proteinExistence type="predicted"/>
<evidence type="ECO:0000256" key="1">
    <source>
        <dbReference type="SAM" id="SignalP"/>
    </source>
</evidence>
<keyword evidence="1" id="KW-0732">Signal</keyword>
<dbReference type="Proteomes" id="UP000597613">
    <property type="component" value="Unassembled WGS sequence"/>
</dbReference>
<gene>
    <name evidence="2" type="ORF">H8S47_03095</name>
</gene>